<gene>
    <name evidence="2" type="ORF">GCM10010191_17000</name>
</gene>
<protein>
    <recommendedName>
        <fullName evidence="1">Methyltransferase type 12 domain-containing protein</fullName>
    </recommendedName>
</protein>
<sequence>MPVAGAREGTFRAYREKGNLVIDVTDEHYQRIAETYERNWADRPEYVAWMADRIMSWLRPASGDRIADIGSGTGLFLSRLLDSASAQTPILCIDPSQHMLDLLPDDPRLSPVRATAEQIASGQVPLPYEEVDAFVFKEAVHHVQDIPATLRGLAGRLAPGGRILIVTLPARLDYPLFPEALERFARNQPDPDGIAAAMRAAGLRTEHRHEEYAVTIDREQWISLVRNQWMSVLSTFSAEEIDAGIDTIRLRHPEHEITYTDRFAFIQGFRD</sequence>
<dbReference type="Pfam" id="PF08242">
    <property type="entry name" value="Methyltransf_12"/>
    <property type="match status" value="1"/>
</dbReference>
<reference evidence="2 3" key="1">
    <citation type="journal article" date="2019" name="Int. J. Syst. Evol. Microbiol.">
        <title>The Global Catalogue of Microorganisms (GCM) 10K type strain sequencing project: providing services to taxonomists for standard genome sequencing and annotation.</title>
        <authorList>
            <consortium name="The Broad Institute Genomics Platform"/>
            <consortium name="The Broad Institute Genome Sequencing Center for Infectious Disease"/>
            <person name="Wu L."/>
            <person name="Ma J."/>
        </authorList>
    </citation>
    <scope>NUCLEOTIDE SEQUENCE [LARGE SCALE GENOMIC DNA]</scope>
    <source>
        <strain evidence="2 3">JCM 3325</strain>
    </source>
</reference>
<comment type="caution">
    <text evidence="2">The sequence shown here is derived from an EMBL/GenBank/DDBJ whole genome shotgun (WGS) entry which is preliminary data.</text>
</comment>
<keyword evidence="3" id="KW-1185">Reference proteome</keyword>
<dbReference type="PANTHER" id="PTHR43861">
    <property type="entry name" value="TRANS-ACONITATE 2-METHYLTRANSFERASE-RELATED"/>
    <property type="match status" value="1"/>
</dbReference>
<evidence type="ECO:0000259" key="1">
    <source>
        <dbReference type="Pfam" id="PF08242"/>
    </source>
</evidence>
<dbReference type="InterPro" id="IPR029063">
    <property type="entry name" value="SAM-dependent_MTases_sf"/>
</dbReference>
<feature type="domain" description="Methyltransferase type 12" evidence="1">
    <location>
        <begin position="68"/>
        <end position="163"/>
    </location>
</feature>
<evidence type="ECO:0000313" key="3">
    <source>
        <dbReference type="Proteomes" id="UP001501231"/>
    </source>
</evidence>
<proteinExistence type="predicted"/>
<name>A0ABN3IMH6_9ACTN</name>
<dbReference type="RefSeq" id="WP_344588044.1">
    <property type="nucleotide sequence ID" value="NZ_BAAARW010000005.1"/>
</dbReference>
<dbReference type="InterPro" id="IPR013217">
    <property type="entry name" value="Methyltransf_12"/>
</dbReference>
<dbReference type="SUPFAM" id="SSF53335">
    <property type="entry name" value="S-adenosyl-L-methionine-dependent methyltransferases"/>
    <property type="match status" value="1"/>
</dbReference>
<dbReference type="Gene3D" id="3.40.50.150">
    <property type="entry name" value="Vaccinia Virus protein VP39"/>
    <property type="match status" value="1"/>
</dbReference>
<dbReference type="CDD" id="cd02440">
    <property type="entry name" value="AdoMet_MTases"/>
    <property type="match status" value="1"/>
</dbReference>
<organism evidence="2 3">
    <name type="scientific">Actinomadura vinacea</name>
    <dbReference type="NCBI Taxonomy" id="115336"/>
    <lineage>
        <taxon>Bacteria</taxon>
        <taxon>Bacillati</taxon>
        <taxon>Actinomycetota</taxon>
        <taxon>Actinomycetes</taxon>
        <taxon>Streptosporangiales</taxon>
        <taxon>Thermomonosporaceae</taxon>
        <taxon>Actinomadura</taxon>
    </lineage>
</organism>
<dbReference type="Proteomes" id="UP001501231">
    <property type="component" value="Unassembled WGS sequence"/>
</dbReference>
<evidence type="ECO:0000313" key="2">
    <source>
        <dbReference type="EMBL" id="GAA2409045.1"/>
    </source>
</evidence>
<accession>A0ABN3IMH6</accession>
<dbReference type="EMBL" id="BAAARW010000005">
    <property type="protein sequence ID" value="GAA2409045.1"/>
    <property type="molecule type" value="Genomic_DNA"/>
</dbReference>